<dbReference type="EMBL" id="BSUK01000001">
    <property type="protein sequence ID" value="GMA23029.1"/>
    <property type="molecule type" value="Genomic_DNA"/>
</dbReference>
<dbReference type="InterPro" id="IPR052356">
    <property type="entry name" value="Thiol_S-MT"/>
</dbReference>
<dbReference type="Proteomes" id="UP001157091">
    <property type="component" value="Unassembled WGS sequence"/>
</dbReference>
<dbReference type="GO" id="GO:0032259">
    <property type="term" value="P:methylation"/>
    <property type="evidence" value="ECO:0007669"/>
    <property type="project" value="UniProtKB-KW"/>
</dbReference>
<sequence>MGWWDDQVVARVAARLLGSRTVSSYRERVCAGLAGTVLEIGFGTGTNVPWYPAGVRRVLAVDPSDAAWSRSGTLRAASPVQVLRAGADAQSIPLDDASVDFALTTFTLCTVPDPVAALCEVARVLRPGGTLHLLEHGLAGEERVARRQRSTTRWWPHLAGGCHLDRDVPAMCEEAGLHVVRMATSEPAMPRVFFHLYEGEVSA</sequence>
<dbReference type="CDD" id="cd02440">
    <property type="entry name" value="AdoMet_MTases"/>
    <property type="match status" value="1"/>
</dbReference>
<evidence type="ECO:0000259" key="1">
    <source>
        <dbReference type="Pfam" id="PF08241"/>
    </source>
</evidence>
<dbReference type="Pfam" id="PF08241">
    <property type="entry name" value="Methyltransf_11"/>
    <property type="match status" value="1"/>
</dbReference>
<evidence type="ECO:0000313" key="3">
    <source>
        <dbReference type="Proteomes" id="UP001157091"/>
    </source>
</evidence>
<keyword evidence="3" id="KW-1185">Reference proteome</keyword>
<reference evidence="3" key="1">
    <citation type="journal article" date="2019" name="Int. J. Syst. Evol. Microbiol.">
        <title>The Global Catalogue of Microorganisms (GCM) 10K type strain sequencing project: providing services to taxonomists for standard genome sequencing and annotation.</title>
        <authorList>
            <consortium name="The Broad Institute Genomics Platform"/>
            <consortium name="The Broad Institute Genome Sequencing Center for Infectious Disease"/>
            <person name="Wu L."/>
            <person name="Ma J."/>
        </authorList>
    </citation>
    <scope>NUCLEOTIDE SEQUENCE [LARGE SCALE GENOMIC DNA]</scope>
    <source>
        <strain evidence="3">NBRC 106348</strain>
    </source>
</reference>
<evidence type="ECO:0000313" key="2">
    <source>
        <dbReference type="EMBL" id="GMA23029.1"/>
    </source>
</evidence>
<dbReference type="InterPro" id="IPR029063">
    <property type="entry name" value="SAM-dependent_MTases_sf"/>
</dbReference>
<dbReference type="InterPro" id="IPR013216">
    <property type="entry name" value="Methyltransf_11"/>
</dbReference>
<dbReference type="Gene3D" id="3.40.50.150">
    <property type="entry name" value="Vaccinia Virus protein VP39"/>
    <property type="match status" value="1"/>
</dbReference>
<dbReference type="GO" id="GO:0008168">
    <property type="term" value="F:methyltransferase activity"/>
    <property type="evidence" value="ECO:0007669"/>
    <property type="project" value="UniProtKB-KW"/>
</dbReference>
<proteinExistence type="predicted"/>
<accession>A0ABQ6HZS7</accession>
<dbReference type="PANTHER" id="PTHR45036:SF1">
    <property type="entry name" value="METHYLTRANSFERASE LIKE 7A"/>
    <property type="match status" value="1"/>
</dbReference>
<feature type="domain" description="Methyltransferase type 11" evidence="1">
    <location>
        <begin position="38"/>
        <end position="131"/>
    </location>
</feature>
<keyword evidence="2" id="KW-0489">Methyltransferase</keyword>
<organism evidence="2 3">
    <name type="scientific">Luteimicrobium album</name>
    <dbReference type="NCBI Taxonomy" id="1054550"/>
    <lineage>
        <taxon>Bacteria</taxon>
        <taxon>Bacillati</taxon>
        <taxon>Actinomycetota</taxon>
        <taxon>Actinomycetes</taxon>
        <taxon>Micrococcales</taxon>
        <taxon>Luteimicrobium</taxon>
    </lineage>
</organism>
<dbReference type="PANTHER" id="PTHR45036">
    <property type="entry name" value="METHYLTRANSFERASE LIKE 7B"/>
    <property type="match status" value="1"/>
</dbReference>
<keyword evidence="2" id="KW-0808">Transferase</keyword>
<dbReference type="RefSeq" id="WP_284292123.1">
    <property type="nucleotide sequence ID" value="NZ_BSUK01000001.1"/>
</dbReference>
<protein>
    <submittedName>
        <fullName evidence="2">Methyltransferase</fullName>
    </submittedName>
</protein>
<gene>
    <name evidence="2" type="ORF">GCM10025864_07880</name>
</gene>
<dbReference type="SUPFAM" id="SSF53335">
    <property type="entry name" value="S-adenosyl-L-methionine-dependent methyltransferases"/>
    <property type="match status" value="1"/>
</dbReference>
<name>A0ABQ6HZS7_9MICO</name>
<comment type="caution">
    <text evidence="2">The sequence shown here is derived from an EMBL/GenBank/DDBJ whole genome shotgun (WGS) entry which is preliminary data.</text>
</comment>